<name>A0A222FKV2_9GAMM</name>
<comment type="subcellular location">
    <subcellularLocation>
        <location evidence="2 9">Cytoplasm</location>
    </subcellularLocation>
</comment>
<dbReference type="PANTHER" id="PTHR10259">
    <property type="entry name" value="THIOPURINE S-METHYLTRANSFERASE"/>
    <property type="match status" value="1"/>
</dbReference>
<dbReference type="GO" id="GO:0010038">
    <property type="term" value="P:response to metal ion"/>
    <property type="evidence" value="ECO:0007669"/>
    <property type="project" value="InterPro"/>
</dbReference>
<keyword evidence="7 9" id="KW-0808">Transferase</keyword>
<comment type="catalytic activity">
    <reaction evidence="1 9">
        <text>S-adenosyl-L-methionine + a thiopurine = S-adenosyl-L-homocysteine + a thiopurine S-methylether.</text>
        <dbReference type="EC" id="2.1.1.67"/>
    </reaction>
</comment>
<dbReference type="EC" id="2.1.1.67" evidence="4 9"/>
<dbReference type="Gene3D" id="3.40.50.150">
    <property type="entry name" value="Vaccinia Virus protein VP39"/>
    <property type="match status" value="1"/>
</dbReference>
<gene>
    <name evidence="10" type="primary">tmpT</name>
    <name evidence="9" type="synonym">tpm</name>
    <name evidence="10" type="ORF">CHH28_10900</name>
</gene>
<dbReference type="InterPro" id="IPR025835">
    <property type="entry name" value="Thiopurine_S-MeTrfase"/>
</dbReference>
<evidence type="ECO:0000256" key="9">
    <source>
        <dbReference type="HAMAP-Rule" id="MF_00812"/>
    </source>
</evidence>
<evidence type="ECO:0000313" key="10">
    <source>
        <dbReference type="EMBL" id="ASP39154.1"/>
    </source>
</evidence>
<evidence type="ECO:0000256" key="7">
    <source>
        <dbReference type="ARBA" id="ARBA00022679"/>
    </source>
</evidence>
<accession>A0A222FKV2</accession>
<dbReference type="RefSeq" id="WP_094060334.1">
    <property type="nucleotide sequence ID" value="NZ_CP022530.1"/>
</dbReference>
<keyword evidence="6 9" id="KW-0489">Methyltransferase</keyword>
<feature type="binding site" evidence="9">
    <location>
        <position position="10"/>
    </location>
    <ligand>
        <name>S-adenosyl-L-methionine</name>
        <dbReference type="ChEBI" id="CHEBI:59789"/>
    </ligand>
</feature>
<organism evidence="10 11">
    <name type="scientific">Bacterioplanes sanyensis</name>
    <dbReference type="NCBI Taxonomy" id="1249553"/>
    <lineage>
        <taxon>Bacteria</taxon>
        <taxon>Pseudomonadati</taxon>
        <taxon>Pseudomonadota</taxon>
        <taxon>Gammaproteobacteria</taxon>
        <taxon>Oceanospirillales</taxon>
        <taxon>Oceanospirillaceae</taxon>
        <taxon>Bacterioplanes</taxon>
    </lineage>
</organism>
<dbReference type="EMBL" id="CP022530">
    <property type="protein sequence ID" value="ASP39154.1"/>
    <property type="molecule type" value="Genomic_DNA"/>
</dbReference>
<feature type="binding site" evidence="9">
    <location>
        <position position="125"/>
    </location>
    <ligand>
        <name>S-adenosyl-L-methionine</name>
        <dbReference type="ChEBI" id="CHEBI:59789"/>
    </ligand>
</feature>
<dbReference type="NCBIfam" id="TIGR03840">
    <property type="entry name" value="TMPT_Se_Te"/>
    <property type="match status" value="1"/>
</dbReference>
<feature type="binding site" evidence="9">
    <location>
        <position position="66"/>
    </location>
    <ligand>
        <name>S-adenosyl-L-methionine</name>
        <dbReference type="ChEBI" id="CHEBI:59789"/>
    </ligand>
</feature>
<evidence type="ECO:0000256" key="3">
    <source>
        <dbReference type="ARBA" id="ARBA00008145"/>
    </source>
</evidence>
<evidence type="ECO:0000256" key="8">
    <source>
        <dbReference type="ARBA" id="ARBA00022691"/>
    </source>
</evidence>
<dbReference type="PANTHER" id="PTHR10259:SF11">
    <property type="entry name" value="THIOPURINE S-METHYLTRANSFERASE"/>
    <property type="match status" value="1"/>
</dbReference>
<dbReference type="NCBIfam" id="NF009732">
    <property type="entry name" value="PRK13255.1"/>
    <property type="match status" value="1"/>
</dbReference>
<reference evidence="10 11" key="1">
    <citation type="submission" date="2017-07" db="EMBL/GenBank/DDBJ databases">
        <title>Annotated genome sequence of Bacterioplanes sanyensis isolated from Red Sea.</title>
        <authorList>
            <person name="Rehman Z.U."/>
        </authorList>
    </citation>
    <scope>NUCLEOTIDE SEQUENCE [LARGE SCALE GENOMIC DNA]</scope>
    <source>
        <strain evidence="10 11">NV9</strain>
    </source>
</reference>
<dbReference type="PROSITE" id="PS51585">
    <property type="entry name" value="SAM_MT_TPMT"/>
    <property type="match status" value="1"/>
</dbReference>
<dbReference type="GO" id="GO:0005737">
    <property type="term" value="C:cytoplasm"/>
    <property type="evidence" value="ECO:0007669"/>
    <property type="project" value="UniProtKB-SubCell"/>
</dbReference>
<dbReference type="KEGG" id="bsan:CHH28_10900"/>
<dbReference type="FunFam" id="3.40.50.150:FF:000101">
    <property type="entry name" value="Thiopurine S-methyltransferase"/>
    <property type="match status" value="1"/>
</dbReference>
<dbReference type="Pfam" id="PF05724">
    <property type="entry name" value="TPMT"/>
    <property type="match status" value="1"/>
</dbReference>
<dbReference type="Proteomes" id="UP000202440">
    <property type="component" value="Chromosome"/>
</dbReference>
<dbReference type="GO" id="GO:0032259">
    <property type="term" value="P:methylation"/>
    <property type="evidence" value="ECO:0007669"/>
    <property type="project" value="UniProtKB-KW"/>
</dbReference>
<evidence type="ECO:0000256" key="2">
    <source>
        <dbReference type="ARBA" id="ARBA00004496"/>
    </source>
</evidence>
<evidence type="ECO:0000256" key="6">
    <source>
        <dbReference type="ARBA" id="ARBA00022603"/>
    </source>
</evidence>
<keyword evidence="8 9" id="KW-0949">S-adenosyl-L-methionine</keyword>
<dbReference type="OrthoDB" id="9778208at2"/>
<evidence type="ECO:0000313" key="11">
    <source>
        <dbReference type="Proteomes" id="UP000202440"/>
    </source>
</evidence>
<dbReference type="SUPFAM" id="SSF53335">
    <property type="entry name" value="S-adenosyl-L-methionine-dependent methyltransferases"/>
    <property type="match status" value="1"/>
</dbReference>
<dbReference type="HAMAP" id="MF_00812">
    <property type="entry name" value="Thiopur_methtran"/>
    <property type="match status" value="1"/>
</dbReference>
<dbReference type="PIRSF" id="PIRSF023956">
    <property type="entry name" value="Thiopurine_S-methyltransferase"/>
    <property type="match status" value="1"/>
</dbReference>
<proteinExistence type="inferred from homology"/>
<feature type="binding site" evidence="9">
    <location>
        <position position="45"/>
    </location>
    <ligand>
        <name>S-adenosyl-L-methionine</name>
        <dbReference type="ChEBI" id="CHEBI:59789"/>
    </ligand>
</feature>
<evidence type="ECO:0000256" key="4">
    <source>
        <dbReference type="ARBA" id="ARBA00011905"/>
    </source>
</evidence>
<dbReference type="AlphaFoldDB" id="A0A222FKV2"/>
<evidence type="ECO:0000256" key="1">
    <source>
        <dbReference type="ARBA" id="ARBA00000903"/>
    </source>
</evidence>
<protein>
    <recommendedName>
        <fullName evidence="4 9">Thiopurine S-methyltransferase</fullName>
        <ecNumber evidence="4 9">2.1.1.67</ecNumber>
    </recommendedName>
    <alternativeName>
        <fullName evidence="9">Thiopurine methyltransferase</fullName>
    </alternativeName>
</protein>
<dbReference type="InterPro" id="IPR022474">
    <property type="entry name" value="Thiopur_S-MeTfrase_Se/Te_detox"/>
</dbReference>
<evidence type="ECO:0000256" key="5">
    <source>
        <dbReference type="ARBA" id="ARBA00022490"/>
    </source>
</evidence>
<keyword evidence="5 9" id="KW-0963">Cytoplasm</keyword>
<sequence>MQSEFWHEKWQKQEIGFHLDEVNKVLLKYWPTLNARPGQTVLVPLCGKSLDVVWLRQQGLTVIGVELSELAIAELADTISTELQLPVEREQQEQAVVYRMPGVTLIAADFFDLSPMAHVDWVYDRAALVALPEAMRRDYARQLRAVSGCAPQLLVTLDYHQPSMSGPPFALSDEEVQQHYSSHYHIEVLESRELIEQEPRFRERGLDSFIQRTYKLLPR</sequence>
<dbReference type="InterPro" id="IPR029063">
    <property type="entry name" value="SAM-dependent_MTases_sf"/>
</dbReference>
<keyword evidence="11" id="KW-1185">Reference proteome</keyword>
<comment type="similarity">
    <text evidence="3 9">Belongs to the class I-like SAM-binding methyltransferase superfamily. TPMT family.</text>
</comment>
<dbReference type="GO" id="GO:0008119">
    <property type="term" value="F:thiopurine S-methyltransferase activity"/>
    <property type="evidence" value="ECO:0007669"/>
    <property type="project" value="UniProtKB-UniRule"/>
</dbReference>
<dbReference type="InterPro" id="IPR008854">
    <property type="entry name" value="TPMT"/>
</dbReference>